<keyword evidence="3 7" id="KW-0808">Transferase</keyword>
<gene>
    <name evidence="7" type="ORF">BWK62_05600</name>
</gene>
<keyword evidence="4" id="KW-1133">Transmembrane helix</keyword>
<feature type="transmembrane region" description="Helical" evidence="4">
    <location>
        <begin position="422"/>
        <end position="442"/>
    </location>
</feature>
<evidence type="ECO:0000256" key="4">
    <source>
        <dbReference type="SAM" id="Phobius"/>
    </source>
</evidence>
<feature type="domain" description="Glycosyltransferase 2-like" evidence="5">
    <location>
        <begin position="56"/>
        <end position="193"/>
    </location>
</feature>
<sequence>MADIFQNVIFLYASMLTIIYFILIIYGYKEIKKYKENQSKEMDENFLKTPFAPGISIVAPAYNEEMTIIDNVHSMLTLNYPKFEVVIVNDGSKDKTLDLLIENFELVETPFAYVEKIKTKPLKRILKSTNPAYSKLTVVDKVNGGTKADASNAGINASSYPYFLCTDVDCILSRDALIKMIKPILINKTQVIGVGATLRMANSCVIQNGVVTQVKVPNRIIPLFQEVEYLRSYLIGKMGWSRINAIGNISGGLGMFDKSVVIAAGGYDPSSHAEDMDLTTRIIGYMCNFNKDYKIVQIPDTCCWTEGPPNIKILNRQRTRWARGLLQIFTVHRKYLFNPKYKQLGMITLPYTLFFEFSAPLIELVGYLYTLYLLITRGINIYTASIMLTFVYLFGICLSLITIYLDKLVQEQYRTFNEYLKLCFFTLVEPFIYHPLIVFYSLKGYVDFLSRKKFEWGQMTRQGFAQNKTTVVNPENQEVQ</sequence>
<dbReference type="PANTHER" id="PTHR43630:SF1">
    <property type="entry name" value="POLY-BETA-1,6-N-ACETYL-D-GLUCOSAMINE SYNTHASE"/>
    <property type="match status" value="1"/>
</dbReference>
<dbReference type="CDD" id="cd06423">
    <property type="entry name" value="CESA_like"/>
    <property type="match status" value="1"/>
</dbReference>
<evidence type="ECO:0000259" key="6">
    <source>
        <dbReference type="Pfam" id="PF13632"/>
    </source>
</evidence>
<feature type="transmembrane region" description="Helical" evidence="4">
    <location>
        <begin position="6"/>
        <end position="28"/>
    </location>
</feature>
<evidence type="ECO:0000313" key="8">
    <source>
        <dbReference type="Proteomes" id="UP000198034"/>
    </source>
</evidence>
<dbReference type="EMBL" id="MTCY01000011">
    <property type="protein sequence ID" value="OWP78280.1"/>
    <property type="molecule type" value="Genomic_DNA"/>
</dbReference>
<dbReference type="Pfam" id="PF13632">
    <property type="entry name" value="Glyco_trans_2_3"/>
    <property type="match status" value="1"/>
</dbReference>
<evidence type="ECO:0000256" key="3">
    <source>
        <dbReference type="ARBA" id="ARBA00022679"/>
    </source>
</evidence>
<protein>
    <submittedName>
        <fullName evidence="7">Glycosyl transferase family 2</fullName>
    </submittedName>
</protein>
<evidence type="ECO:0000313" key="7">
    <source>
        <dbReference type="EMBL" id="OWP78280.1"/>
    </source>
</evidence>
<evidence type="ECO:0000256" key="2">
    <source>
        <dbReference type="ARBA" id="ARBA00022676"/>
    </source>
</evidence>
<comment type="similarity">
    <text evidence="1">Belongs to the glycosyltransferase 2 family.</text>
</comment>
<organism evidence="7 8">
    <name type="scientific">Flavobacterium columnare</name>
    <dbReference type="NCBI Taxonomy" id="996"/>
    <lineage>
        <taxon>Bacteria</taxon>
        <taxon>Pseudomonadati</taxon>
        <taxon>Bacteroidota</taxon>
        <taxon>Flavobacteriia</taxon>
        <taxon>Flavobacteriales</taxon>
        <taxon>Flavobacteriaceae</taxon>
        <taxon>Flavobacterium</taxon>
    </lineage>
</organism>
<dbReference type="Pfam" id="PF00535">
    <property type="entry name" value="Glycos_transf_2"/>
    <property type="match status" value="1"/>
</dbReference>
<keyword evidence="2" id="KW-0328">Glycosyltransferase</keyword>
<dbReference type="SUPFAM" id="SSF53448">
    <property type="entry name" value="Nucleotide-diphospho-sugar transferases"/>
    <property type="match status" value="1"/>
</dbReference>
<keyword evidence="4" id="KW-0472">Membrane</keyword>
<dbReference type="PANTHER" id="PTHR43630">
    <property type="entry name" value="POLY-BETA-1,6-N-ACETYL-D-GLUCOSAMINE SYNTHASE"/>
    <property type="match status" value="1"/>
</dbReference>
<dbReference type="Proteomes" id="UP000198034">
    <property type="component" value="Unassembled WGS sequence"/>
</dbReference>
<dbReference type="InterPro" id="IPR001173">
    <property type="entry name" value="Glyco_trans_2-like"/>
</dbReference>
<comment type="caution">
    <text evidence="7">The sequence shown here is derived from an EMBL/GenBank/DDBJ whole genome shotgun (WGS) entry which is preliminary data.</text>
</comment>
<evidence type="ECO:0000259" key="5">
    <source>
        <dbReference type="Pfam" id="PF00535"/>
    </source>
</evidence>
<feature type="transmembrane region" description="Helical" evidence="4">
    <location>
        <begin position="351"/>
        <end position="375"/>
    </location>
</feature>
<evidence type="ECO:0000256" key="1">
    <source>
        <dbReference type="ARBA" id="ARBA00006739"/>
    </source>
</evidence>
<dbReference type="AlphaFoldDB" id="A0A246GBV3"/>
<proteinExistence type="inferred from homology"/>
<name>A0A246GBV3_9FLAO</name>
<dbReference type="OrthoDB" id="9766299at2"/>
<accession>A0A246GBV3</accession>
<reference evidence="7 8" key="1">
    <citation type="journal article" date="2017" name="Infect. Genet. Evol.">
        <title>Comparative genome analysis of fish pathogen Flavobacterium columnare reveals extensive sequence diversity within the species.</title>
        <authorList>
            <person name="Kayansamruaj P."/>
            <person name="Dong H.T."/>
            <person name="Hirono I."/>
            <person name="Kondo H."/>
            <person name="Senapin S."/>
            <person name="Rodkhum C."/>
        </authorList>
    </citation>
    <scope>NUCLEOTIDE SEQUENCE [LARGE SCALE GENOMIC DNA]</scope>
    <source>
        <strain evidence="7 8">1214</strain>
    </source>
</reference>
<keyword evidence="4" id="KW-0812">Transmembrane</keyword>
<dbReference type="Gene3D" id="3.90.550.10">
    <property type="entry name" value="Spore Coat Polysaccharide Biosynthesis Protein SpsA, Chain A"/>
    <property type="match status" value="1"/>
</dbReference>
<dbReference type="InterPro" id="IPR029044">
    <property type="entry name" value="Nucleotide-diphossugar_trans"/>
</dbReference>
<feature type="transmembrane region" description="Helical" evidence="4">
    <location>
        <begin position="381"/>
        <end position="401"/>
    </location>
</feature>
<dbReference type="GO" id="GO:0016757">
    <property type="term" value="F:glycosyltransferase activity"/>
    <property type="evidence" value="ECO:0007669"/>
    <property type="project" value="UniProtKB-KW"/>
</dbReference>
<feature type="domain" description="Glycosyltransferase 2-like" evidence="6">
    <location>
        <begin position="247"/>
        <end position="395"/>
    </location>
</feature>